<evidence type="ECO:0000259" key="7">
    <source>
        <dbReference type="PROSITE" id="PS51755"/>
    </source>
</evidence>
<dbReference type="SMART" id="SM00448">
    <property type="entry name" value="REC"/>
    <property type="match status" value="1"/>
</dbReference>
<evidence type="ECO:0000256" key="5">
    <source>
        <dbReference type="PROSITE-ProRule" id="PRU01091"/>
    </source>
</evidence>
<dbReference type="Pfam" id="PF00486">
    <property type="entry name" value="Trans_reg_C"/>
    <property type="match status" value="1"/>
</dbReference>
<evidence type="ECO:0000256" key="4">
    <source>
        <dbReference type="PROSITE-ProRule" id="PRU00169"/>
    </source>
</evidence>
<dbReference type="PANTHER" id="PTHR48111">
    <property type="entry name" value="REGULATOR OF RPOS"/>
    <property type="match status" value="1"/>
</dbReference>
<dbReference type="InterPro" id="IPR011006">
    <property type="entry name" value="CheY-like_superfamily"/>
</dbReference>
<dbReference type="GO" id="GO:0000976">
    <property type="term" value="F:transcription cis-regulatory region binding"/>
    <property type="evidence" value="ECO:0007669"/>
    <property type="project" value="TreeGrafter"/>
</dbReference>
<dbReference type="CDD" id="cd00383">
    <property type="entry name" value="trans_reg_C"/>
    <property type="match status" value="1"/>
</dbReference>
<dbReference type="Gene3D" id="1.10.10.10">
    <property type="entry name" value="Winged helix-like DNA-binding domain superfamily/Winged helix DNA-binding domain"/>
    <property type="match status" value="1"/>
</dbReference>
<dbReference type="CDD" id="cd17574">
    <property type="entry name" value="REC_OmpR"/>
    <property type="match status" value="1"/>
</dbReference>
<evidence type="ECO:0000313" key="9">
    <source>
        <dbReference type="Proteomes" id="UP000249819"/>
    </source>
</evidence>
<proteinExistence type="predicted"/>
<gene>
    <name evidence="8" type="ORF">CLV59_101249</name>
</gene>
<dbReference type="InterPro" id="IPR039420">
    <property type="entry name" value="WalR-like"/>
</dbReference>
<dbReference type="PROSITE" id="PS50110">
    <property type="entry name" value="RESPONSE_REGULATORY"/>
    <property type="match status" value="1"/>
</dbReference>
<evidence type="ECO:0000256" key="1">
    <source>
        <dbReference type="ARBA" id="ARBA00022553"/>
    </source>
</evidence>
<comment type="caution">
    <text evidence="8">The sequence shown here is derived from an EMBL/GenBank/DDBJ whole genome shotgun (WGS) entry which is preliminary data.</text>
</comment>
<dbReference type="InterPro" id="IPR001789">
    <property type="entry name" value="Sig_transdc_resp-reg_receiver"/>
</dbReference>
<dbReference type="GO" id="GO:0032993">
    <property type="term" value="C:protein-DNA complex"/>
    <property type="evidence" value="ECO:0007669"/>
    <property type="project" value="TreeGrafter"/>
</dbReference>
<protein>
    <submittedName>
        <fullName evidence="8">DNA-binding response OmpR family regulator</fullName>
    </submittedName>
</protein>
<dbReference type="PANTHER" id="PTHR48111:SF40">
    <property type="entry name" value="PHOSPHATE REGULON TRANSCRIPTIONAL REGULATORY PROTEIN PHOB"/>
    <property type="match status" value="1"/>
</dbReference>
<dbReference type="SMART" id="SM00862">
    <property type="entry name" value="Trans_reg_C"/>
    <property type="match status" value="1"/>
</dbReference>
<reference evidence="8 9" key="1">
    <citation type="submission" date="2018-06" db="EMBL/GenBank/DDBJ databases">
        <title>Genomic Encyclopedia of Archaeal and Bacterial Type Strains, Phase II (KMG-II): from individual species to whole genera.</title>
        <authorList>
            <person name="Goeker M."/>
        </authorList>
    </citation>
    <scope>NUCLEOTIDE SEQUENCE [LARGE SCALE GENOMIC DNA]</scope>
    <source>
        <strain evidence="8 9">DSM 29821</strain>
    </source>
</reference>
<dbReference type="GO" id="GO:0006355">
    <property type="term" value="P:regulation of DNA-templated transcription"/>
    <property type="evidence" value="ECO:0007669"/>
    <property type="project" value="InterPro"/>
</dbReference>
<feature type="DNA-binding region" description="OmpR/PhoB-type" evidence="5">
    <location>
        <begin position="129"/>
        <end position="240"/>
    </location>
</feature>
<keyword evidence="9" id="KW-1185">Reference proteome</keyword>
<dbReference type="InterPro" id="IPR001867">
    <property type="entry name" value="OmpR/PhoB-type_DNA-bd"/>
</dbReference>
<dbReference type="PROSITE" id="PS51755">
    <property type="entry name" value="OMPR_PHOB"/>
    <property type="match status" value="1"/>
</dbReference>
<evidence type="ECO:0000256" key="2">
    <source>
        <dbReference type="ARBA" id="ARBA00023012"/>
    </source>
</evidence>
<dbReference type="GO" id="GO:0000156">
    <property type="term" value="F:phosphorelay response regulator activity"/>
    <property type="evidence" value="ECO:0007669"/>
    <property type="project" value="TreeGrafter"/>
</dbReference>
<dbReference type="EMBL" id="QLMA01000001">
    <property type="protein sequence ID" value="RAJ87498.1"/>
    <property type="molecule type" value="Genomic_DNA"/>
</dbReference>
<sequence length="252" mass="29196">MKPTVLLVEDDQFFAKVMKRHIEKAGYEVLYCADGAEGWDTFQQKDIDLCVIDVVMPKKDGFELTNDIRKINENVPILITSSRYMEQDRMHGFEAGADDYIVKPFNMQEFLLRLEVFIKRARLLRSEKQITYTVGNLCFNYQQCAVTMDVERPDPSGNGTFLEATVTQLPPKESDLFKYLCENPNKKLKRDQIMSCVWDGEDSYNKRTMDVYLTRLRRYIAPDPTISVQTYHGKGIMFVADEPGRTQEIVKA</sequence>
<feature type="domain" description="OmpR/PhoB-type" evidence="7">
    <location>
        <begin position="129"/>
        <end position="240"/>
    </location>
</feature>
<dbReference type="Proteomes" id="UP000249819">
    <property type="component" value="Unassembled WGS sequence"/>
</dbReference>
<keyword evidence="3 5" id="KW-0238">DNA-binding</keyword>
<organism evidence="8 9">
    <name type="scientific">Chitinophaga dinghuensis</name>
    <dbReference type="NCBI Taxonomy" id="1539050"/>
    <lineage>
        <taxon>Bacteria</taxon>
        <taxon>Pseudomonadati</taxon>
        <taxon>Bacteroidota</taxon>
        <taxon>Chitinophagia</taxon>
        <taxon>Chitinophagales</taxon>
        <taxon>Chitinophagaceae</taxon>
        <taxon>Chitinophaga</taxon>
    </lineage>
</organism>
<dbReference type="InterPro" id="IPR036388">
    <property type="entry name" value="WH-like_DNA-bd_sf"/>
</dbReference>
<dbReference type="AlphaFoldDB" id="A0A327WBF5"/>
<accession>A0A327WBF5</accession>
<evidence type="ECO:0000313" key="8">
    <source>
        <dbReference type="EMBL" id="RAJ87498.1"/>
    </source>
</evidence>
<dbReference type="SUPFAM" id="SSF46894">
    <property type="entry name" value="C-terminal effector domain of the bipartite response regulators"/>
    <property type="match status" value="1"/>
</dbReference>
<dbReference type="Gene3D" id="3.40.50.2300">
    <property type="match status" value="1"/>
</dbReference>
<keyword evidence="2" id="KW-0902">Two-component regulatory system</keyword>
<feature type="modified residue" description="4-aspartylphosphate" evidence="4">
    <location>
        <position position="53"/>
    </location>
</feature>
<dbReference type="OrthoDB" id="9790442at2"/>
<dbReference type="InterPro" id="IPR016032">
    <property type="entry name" value="Sig_transdc_resp-reg_C-effctor"/>
</dbReference>
<dbReference type="SUPFAM" id="SSF52172">
    <property type="entry name" value="CheY-like"/>
    <property type="match status" value="1"/>
</dbReference>
<dbReference type="GO" id="GO:0005829">
    <property type="term" value="C:cytosol"/>
    <property type="evidence" value="ECO:0007669"/>
    <property type="project" value="TreeGrafter"/>
</dbReference>
<dbReference type="Pfam" id="PF00072">
    <property type="entry name" value="Response_reg"/>
    <property type="match status" value="1"/>
</dbReference>
<feature type="domain" description="Response regulatory" evidence="6">
    <location>
        <begin position="4"/>
        <end position="118"/>
    </location>
</feature>
<evidence type="ECO:0000259" key="6">
    <source>
        <dbReference type="PROSITE" id="PS50110"/>
    </source>
</evidence>
<keyword evidence="1 4" id="KW-0597">Phosphoprotein</keyword>
<evidence type="ECO:0000256" key="3">
    <source>
        <dbReference type="ARBA" id="ARBA00023125"/>
    </source>
</evidence>
<name>A0A327WBF5_9BACT</name>
<dbReference type="RefSeq" id="WP_111590178.1">
    <property type="nucleotide sequence ID" value="NZ_QLMA01000001.1"/>
</dbReference>